<proteinExistence type="predicted"/>
<reference evidence="2" key="1">
    <citation type="journal article" date="2023" name="Science">
        <title>Genome structures resolve the early diversification of teleost fishes.</title>
        <authorList>
            <person name="Parey E."/>
            <person name="Louis A."/>
            <person name="Montfort J."/>
            <person name="Bouchez O."/>
            <person name="Roques C."/>
            <person name="Iampietro C."/>
            <person name="Lluch J."/>
            <person name="Castinel A."/>
            <person name="Donnadieu C."/>
            <person name="Desvignes T."/>
            <person name="Floi Bucao C."/>
            <person name="Jouanno E."/>
            <person name="Wen M."/>
            <person name="Mejri S."/>
            <person name="Dirks R."/>
            <person name="Jansen H."/>
            <person name="Henkel C."/>
            <person name="Chen W.J."/>
            <person name="Zahm M."/>
            <person name="Cabau C."/>
            <person name="Klopp C."/>
            <person name="Thompson A.W."/>
            <person name="Robinson-Rechavi M."/>
            <person name="Braasch I."/>
            <person name="Lecointre G."/>
            <person name="Bobe J."/>
            <person name="Postlethwait J.H."/>
            <person name="Berthelot C."/>
            <person name="Roest Crollius H."/>
            <person name="Guiguen Y."/>
        </authorList>
    </citation>
    <scope>NUCLEOTIDE SEQUENCE</scope>
    <source>
        <strain evidence="2">WJC10195</strain>
    </source>
</reference>
<dbReference type="EMBL" id="JAINUF010000011">
    <property type="protein sequence ID" value="KAJ8346890.1"/>
    <property type="molecule type" value="Genomic_DNA"/>
</dbReference>
<evidence type="ECO:0000313" key="2">
    <source>
        <dbReference type="EMBL" id="KAJ8346890.1"/>
    </source>
</evidence>
<evidence type="ECO:0000256" key="1">
    <source>
        <dbReference type="SAM" id="MobiDB-lite"/>
    </source>
</evidence>
<sequence>MVETSSLLVVTRGFTLRAVTNHIQPITSLKASAPSPTCRSHSASRKSARPRRHHPRQACRRMPNSAPAQINPVTGYDSSFPAWTIAGMPTNGGVEGCVDAGPESAVQMIITEPCASEDFGKLGNRQ</sequence>
<dbReference type="Proteomes" id="UP001152622">
    <property type="component" value="Chromosome 11"/>
</dbReference>
<accession>A0A9Q1EXI4</accession>
<feature type="region of interest" description="Disordered" evidence="1">
    <location>
        <begin position="27"/>
        <end position="73"/>
    </location>
</feature>
<feature type="compositionally biased region" description="Basic residues" evidence="1">
    <location>
        <begin position="42"/>
        <end position="59"/>
    </location>
</feature>
<organism evidence="2 3">
    <name type="scientific">Synaphobranchus kaupii</name>
    <name type="common">Kaup's arrowtooth eel</name>
    <dbReference type="NCBI Taxonomy" id="118154"/>
    <lineage>
        <taxon>Eukaryota</taxon>
        <taxon>Metazoa</taxon>
        <taxon>Chordata</taxon>
        <taxon>Craniata</taxon>
        <taxon>Vertebrata</taxon>
        <taxon>Euteleostomi</taxon>
        <taxon>Actinopterygii</taxon>
        <taxon>Neopterygii</taxon>
        <taxon>Teleostei</taxon>
        <taxon>Anguilliformes</taxon>
        <taxon>Synaphobranchidae</taxon>
        <taxon>Synaphobranchus</taxon>
    </lineage>
</organism>
<protein>
    <submittedName>
        <fullName evidence="2">Uncharacterized protein</fullName>
    </submittedName>
</protein>
<comment type="caution">
    <text evidence="2">The sequence shown here is derived from an EMBL/GenBank/DDBJ whole genome shotgun (WGS) entry which is preliminary data.</text>
</comment>
<keyword evidence="3" id="KW-1185">Reference proteome</keyword>
<dbReference type="AlphaFoldDB" id="A0A9Q1EXI4"/>
<evidence type="ECO:0000313" key="3">
    <source>
        <dbReference type="Proteomes" id="UP001152622"/>
    </source>
</evidence>
<gene>
    <name evidence="2" type="ORF">SKAU_G00282910</name>
</gene>
<name>A0A9Q1EXI4_SYNKA</name>
<feature type="compositionally biased region" description="Polar residues" evidence="1">
    <location>
        <begin position="27"/>
        <end position="41"/>
    </location>
</feature>